<dbReference type="Proteomes" id="UP001185092">
    <property type="component" value="Unassembled WGS sequence"/>
</dbReference>
<evidence type="ECO:0000313" key="2">
    <source>
        <dbReference type="Proteomes" id="UP001185092"/>
    </source>
</evidence>
<evidence type="ECO:0000313" key="1">
    <source>
        <dbReference type="EMBL" id="MDR6237853.1"/>
    </source>
</evidence>
<dbReference type="EMBL" id="JAVDQD010000001">
    <property type="protein sequence ID" value="MDR6237853.1"/>
    <property type="molecule type" value="Genomic_DNA"/>
</dbReference>
<reference evidence="1" key="1">
    <citation type="submission" date="2023-07" db="EMBL/GenBank/DDBJ databases">
        <title>Genomic Encyclopedia of Type Strains, Phase IV (KMG-IV): sequencing the most valuable type-strain genomes for metagenomic binning, comparative biology and taxonomic classification.</title>
        <authorList>
            <person name="Goeker M."/>
        </authorList>
    </citation>
    <scope>NUCLEOTIDE SEQUENCE</scope>
    <source>
        <strain evidence="1">DSM 26174</strain>
    </source>
</reference>
<protein>
    <submittedName>
        <fullName evidence="1">Uncharacterized protein</fullName>
    </submittedName>
</protein>
<accession>A0AAE4BRE2</accession>
<gene>
    <name evidence="1" type="ORF">HNQ88_000829</name>
</gene>
<comment type="caution">
    <text evidence="1">The sequence shown here is derived from an EMBL/GenBank/DDBJ whole genome shotgun (WGS) entry which is preliminary data.</text>
</comment>
<dbReference type="SUPFAM" id="SSF53756">
    <property type="entry name" value="UDP-Glycosyltransferase/glycogen phosphorylase"/>
    <property type="match status" value="1"/>
</dbReference>
<organism evidence="1 2">
    <name type="scientific">Aureibacter tunicatorum</name>
    <dbReference type="NCBI Taxonomy" id="866807"/>
    <lineage>
        <taxon>Bacteria</taxon>
        <taxon>Pseudomonadati</taxon>
        <taxon>Bacteroidota</taxon>
        <taxon>Cytophagia</taxon>
        <taxon>Cytophagales</taxon>
        <taxon>Persicobacteraceae</taxon>
        <taxon>Aureibacter</taxon>
    </lineage>
</organism>
<keyword evidence="2" id="KW-1185">Reference proteome</keyword>
<proteinExistence type="predicted"/>
<name>A0AAE4BRE2_9BACT</name>
<dbReference type="RefSeq" id="WP_309937324.1">
    <property type="nucleotide sequence ID" value="NZ_AP025305.1"/>
</dbReference>
<dbReference type="AlphaFoldDB" id="A0AAE4BRE2"/>
<sequence length="349" mass="40870">MRVLIIEFSNGHSELLDSHFKILKNLGAETFLAINKACYNNIDIAPHKLIYVEDEYTFIQKVKLILKLNQFIKKNNIQKIIFNTAEGNIIRFIAPFLKKVEMIGVLHHAHKLTESNSQKMICKWIKKYFVLGEYIERNLQETIDDLKIKCLYPIFYNQSHFSQHQDKYFNICIPGNIQFKRRDYKSLIDEVKLNQNSIPDNVQFILLGNIENGDGPAIKQMIEDAGISNFFRFFHEFVPNDTFYNELNGAKLLLPLITPQVNQYEEYTKSRISGTFSLSYGFKIPMILSSNFKHIEPFKDTSFISDDLIDTILHLKENEKKIQSMQNKIKNHPTFSLEHNCKNFEELLT</sequence>